<evidence type="ECO:0000313" key="6">
    <source>
        <dbReference type="Proteomes" id="UP001603857"/>
    </source>
</evidence>
<feature type="region of interest" description="Disordered" evidence="4">
    <location>
        <begin position="1"/>
        <end position="45"/>
    </location>
</feature>
<keyword evidence="2" id="KW-0805">Transcription regulation</keyword>
<reference evidence="5 6" key="1">
    <citation type="submission" date="2024-08" db="EMBL/GenBank/DDBJ databases">
        <title>Insights into the chromosomal genome structure of Flemingia macrophylla.</title>
        <authorList>
            <person name="Ding Y."/>
            <person name="Zhao Y."/>
            <person name="Bi W."/>
            <person name="Wu M."/>
            <person name="Zhao G."/>
            <person name="Gong Y."/>
            <person name="Li W."/>
            <person name="Zhang P."/>
        </authorList>
    </citation>
    <scope>NUCLEOTIDE SEQUENCE [LARGE SCALE GENOMIC DNA]</scope>
    <source>
        <strain evidence="5">DYQJB</strain>
        <tissue evidence="5">Leaf</tissue>
    </source>
</reference>
<keyword evidence="1" id="KW-0678">Repressor</keyword>
<evidence type="ECO:0000256" key="4">
    <source>
        <dbReference type="SAM" id="MobiDB-lite"/>
    </source>
</evidence>
<keyword evidence="3" id="KW-0804">Transcription</keyword>
<name>A0ABD1LTC4_9FABA</name>
<sequence>MKIGHMGQEDGIPKYNRIGGGGGRRSVGRPCRGPKPKKVPQRGLGVAQLEKLRLEEEQKNAAANAISSPPTNSPHDIHLQIPNFLHSNQPSANSFPSTTVSLANTSGGTDVCWQGVHVGRPQLRGPHDFEFGKKFGVDPALASSKTLSCESNRIRSFPSWLQGSQHQHHASSSRMKGIKRPISLSLDITPESNSNFKLFNSVAPKKTNETISRGSGREFILDFGNSTLSEVLSLPASNSEQICKKSKKENKNLGGDFLSLAPPTPSLRSPSTYLAFRHQGNMVDQVPSSSSYNQFNQQQQQWYNFLSSATKAAQIGQEYQNYNAVGEDIDLNLKL</sequence>
<dbReference type="Proteomes" id="UP001603857">
    <property type="component" value="Unassembled WGS sequence"/>
</dbReference>
<organism evidence="5 6">
    <name type="scientific">Flemingia macrophylla</name>
    <dbReference type="NCBI Taxonomy" id="520843"/>
    <lineage>
        <taxon>Eukaryota</taxon>
        <taxon>Viridiplantae</taxon>
        <taxon>Streptophyta</taxon>
        <taxon>Embryophyta</taxon>
        <taxon>Tracheophyta</taxon>
        <taxon>Spermatophyta</taxon>
        <taxon>Magnoliopsida</taxon>
        <taxon>eudicotyledons</taxon>
        <taxon>Gunneridae</taxon>
        <taxon>Pentapetalae</taxon>
        <taxon>rosids</taxon>
        <taxon>fabids</taxon>
        <taxon>Fabales</taxon>
        <taxon>Fabaceae</taxon>
        <taxon>Papilionoideae</taxon>
        <taxon>50 kb inversion clade</taxon>
        <taxon>NPAAA clade</taxon>
        <taxon>indigoferoid/millettioid clade</taxon>
        <taxon>Phaseoleae</taxon>
        <taxon>Flemingia</taxon>
    </lineage>
</organism>
<comment type="caution">
    <text evidence="5">The sequence shown here is derived from an EMBL/GenBank/DDBJ whole genome shotgun (WGS) entry which is preliminary data.</text>
</comment>
<dbReference type="EMBL" id="JBGMDY010000007">
    <property type="protein sequence ID" value="KAL2326776.1"/>
    <property type="molecule type" value="Genomic_DNA"/>
</dbReference>
<dbReference type="PANTHER" id="PTHR33388:SF1">
    <property type="entry name" value="PROTEIN SPEAR2"/>
    <property type="match status" value="1"/>
</dbReference>
<proteinExistence type="predicted"/>
<dbReference type="AlphaFoldDB" id="A0ABD1LTC4"/>
<evidence type="ECO:0000313" key="5">
    <source>
        <dbReference type="EMBL" id="KAL2326776.1"/>
    </source>
</evidence>
<evidence type="ECO:0000256" key="3">
    <source>
        <dbReference type="ARBA" id="ARBA00023163"/>
    </source>
</evidence>
<accession>A0ABD1LTC4</accession>
<gene>
    <name evidence="5" type="ORF">Fmac_020203</name>
</gene>
<protein>
    <submittedName>
        <fullName evidence="5">Uncharacterized protein</fullName>
    </submittedName>
</protein>
<dbReference type="InterPro" id="IPR040356">
    <property type="entry name" value="SPEAR"/>
</dbReference>
<keyword evidence="6" id="KW-1185">Reference proteome</keyword>
<evidence type="ECO:0000256" key="1">
    <source>
        <dbReference type="ARBA" id="ARBA00022491"/>
    </source>
</evidence>
<dbReference type="PANTHER" id="PTHR33388">
    <property type="entry name" value="OS01G0212500 PROTEIN"/>
    <property type="match status" value="1"/>
</dbReference>
<evidence type="ECO:0000256" key="2">
    <source>
        <dbReference type="ARBA" id="ARBA00023015"/>
    </source>
</evidence>